<keyword evidence="5" id="KW-1185">Reference proteome</keyword>
<feature type="compositionally biased region" description="Polar residues" evidence="1">
    <location>
        <begin position="257"/>
        <end position="271"/>
    </location>
</feature>
<feature type="compositionally biased region" description="Low complexity" evidence="1">
    <location>
        <begin position="320"/>
        <end position="338"/>
    </location>
</feature>
<dbReference type="OrthoDB" id="6288289at2759"/>
<dbReference type="GO" id="GO:0031085">
    <property type="term" value="C:BLOC-3 complex"/>
    <property type="evidence" value="ECO:0007669"/>
    <property type="project" value="TreeGrafter"/>
</dbReference>
<reference evidence="5" key="1">
    <citation type="submission" date="2012-12" db="EMBL/GenBank/DDBJ databases">
        <authorList>
            <person name="Hellsten U."/>
            <person name="Grimwood J."/>
            <person name="Chapman J.A."/>
            <person name="Shapiro H."/>
            <person name="Aerts A."/>
            <person name="Otillar R.P."/>
            <person name="Terry A.Y."/>
            <person name="Boore J.L."/>
            <person name="Simakov O."/>
            <person name="Marletaz F."/>
            <person name="Cho S.-J."/>
            <person name="Edsinger-Gonzales E."/>
            <person name="Havlak P."/>
            <person name="Kuo D.-H."/>
            <person name="Larsson T."/>
            <person name="Lv J."/>
            <person name="Arendt D."/>
            <person name="Savage R."/>
            <person name="Osoegawa K."/>
            <person name="de Jong P."/>
            <person name="Lindberg D.R."/>
            <person name="Seaver E.C."/>
            <person name="Weisblat D.A."/>
            <person name="Putnam N.H."/>
            <person name="Grigoriev I.V."/>
            <person name="Rokhsar D.S."/>
        </authorList>
    </citation>
    <scope>NUCLEOTIDE SEQUENCE</scope>
    <source>
        <strain evidence="5">I ESC-2004</strain>
    </source>
</reference>
<organism evidence="3">
    <name type="scientific">Capitella teleta</name>
    <name type="common">Polychaete worm</name>
    <dbReference type="NCBI Taxonomy" id="283909"/>
    <lineage>
        <taxon>Eukaryota</taxon>
        <taxon>Metazoa</taxon>
        <taxon>Spiralia</taxon>
        <taxon>Lophotrochozoa</taxon>
        <taxon>Annelida</taxon>
        <taxon>Polychaeta</taxon>
        <taxon>Sedentaria</taxon>
        <taxon>Scolecida</taxon>
        <taxon>Capitellidae</taxon>
        <taxon>Capitella</taxon>
    </lineage>
</organism>
<dbReference type="InterPro" id="IPR043987">
    <property type="entry name" value="CCZ1/INTU/HSP4_longin_1"/>
</dbReference>
<dbReference type="PANTHER" id="PTHR14407:SF9">
    <property type="entry name" value="BLOC-3 COMPLEX MEMBER HPS4"/>
    <property type="match status" value="1"/>
</dbReference>
<dbReference type="EMBL" id="AMQN01002899">
    <property type="status" value="NOT_ANNOTATED_CDS"/>
    <property type="molecule type" value="Genomic_DNA"/>
</dbReference>
<dbReference type="GO" id="GO:0031267">
    <property type="term" value="F:small GTPase binding"/>
    <property type="evidence" value="ECO:0007669"/>
    <property type="project" value="TreeGrafter"/>
</dbReference>
<dbReference type="GO" id="GO:0006605">
    <property type="term" value="P:protein targeting"/>
    <property type="evidence" value="ECO:0007669"/>
    <property type="project" value="TreeGrafter"/>
</dbReference>
<evidence type="ECO:0000256" key="1">
    <source>
        <dbReference type="SAM" id="MobiDB-lite"/>
    </source>
</evidence>
<evidence type="ECO:0000259" key="2">
    <source>
        <dbReference type="Pfam" id="PF19031"/>
    </source>
</evidence>
<evidence type="ECO:0000313" key="3">
    <source>
        <dbReference type="EMBL" id="ELT91653.1"/>
    </source>
</evidence>
<dbReference type="GO" id="GO:0005765">
    <property type="term" value="C:lysosomal membrane"/>
    <property type="evidence" value="ECO:0007669"/>
    <property type="project" value="TreeGrafter"/>
</dbReference>
<evidence type="ECO:0000313" key="5">
    <source>
        <dbReference type="Proteomes" id="UP000014760"/>
    </source>
</evidence>
<dbReference type="AlphaFoldDB" id="R7TD32"/>
<feature type="domain" description="CCZ1/INTU/HSP4 first Longin" evidence="2">
    <location>
        <begin position="9"/>
        <end position="114"/>
    </location>
</feature>
<dbReference type="HOGENOM" id="CLU_437590_0_0_1"/>
<dbReference type="EMBL" id="KB310391">
    <property type="protein sequence ID" value="ELT91653.1"/>
    <property type="molecule type" value="Genomic_DNA"/>
</dbReference>
<proteinExistence type="predicted"/>
<dbReference type="Proteomes" id="UP000014760">
    <property type="component" value="Unassembled WGS sequence"/>
</dbReference>
<feature type="region of interest" description="Disordered" evidence="1">
    <location>
        <begin position="249"/>
        <end position="338"/>
    </location>
</feature>
<dbReference type="STRING" id="283909.R7TD32"/>
<feature type="compositionally biased region" description="Low complexity" evidence="1">
    <location>
        <begin position="286"/>
        <end position="301"/>
    </location>
</feature>
<dbReference type="GO" id="GO:0016192">
    <property type="term" value="P:vesicle-mediated transport"/>
    <property type="evidence" value="ECO:0007669"/>
    <property type="project" value="InterPro"/>
</dbReference>
<dbReference type="GO" id="GO:0005085">
    <property type="term" value="F:guanyl-nucleotide exchange factor activity"/>
    <property type="evidence" value="ECO:0007669"/>
    <property type="project" value="TreeGrafter"/>
</dbReference>
<accession>R7TD32</accession>
<dbReference type="GO" id="GO:0031410">
    <property type="term" value="C:cytoplasmic vesicle"/>
    <property type="evidence" value="ECO:0007669"/>
    <property type="project" value="TreeGrafter"/>
</dbReference>
<dbReference type="EnsemblMetazoa" id="CapteT219024">
    <property type="protein sequence ID" value="CapteP219024"/>
    <property type="gene ID" value="CapteG219024"/>
</dbReference>
<dbReference type="PANTHER" id="PTHR14407">
    <property type="entry name" value="HERMANSKY-PUDLAK SYNDROME 4 PROTEIN LIGHT-EAR PROTEIN-RELATED"/>
    <property type="match status" value="1"/>
</dbReference>
<sequence length="625" mass="69525">MATARPEDQIFFVYDHTVLQREEDDLRDAIVYFFPSSIPLNDQCALCGQLMGMVEFFTAFNGSPPSVYTLQKNKVAVKHLGRFTLALAGNQKEATLVLQRQLQSLYQVFVFYQGGFSQLIDRTFAKKQKFSESLQVIWDSYLPFLRRYGDTISASFESLPTLELSKNVNLLFLRASHLLQFASHLPSVYSGCIMFKNSFPVIQSNLVSHVEIISLDTCIDYGIFQAFGLPSGVRILSVHLTQEEHKELVQSSEKSKQCSPNGKPNSPNPTSIPIKRAQTFHGIPGNSKSSDTSDLCSSTNSVHNNTEEPVIYVQNKSCEDSSTSSRDSSSRISASSSTSSLFKQVKQAAAQGNAAVLGSFSQSSESEETETKAENTFAPDAGLPDIVNEVLGAKGIASVLMEEGLSGCRVIEGACEDIPPPVLKMPFSPPQSRSRAASMTEKEESEMIKMELYVQGSSETILALFMEPGSAQKKDLITRLWQRILPHLADLEVGLRHRTDSSPSEDDKRIEYNYLTYNLFTKALTGRIAVAGNTLLPMRAKELDFCDAAVHLHEEFQENPSLCDITLRDHTSCIYAHSNHSQEIYFQPRQKSRQPCGIPSARDSSMDLESKAFQSLWQDKKVHII</sequence>
<reference evidence="3 5" key="2">
    <citation type="journal article" date="2013" name="Nature">
        <title>Insights into bilaterian evolution from three spiralian genomes.</title>
        <authorList>
            <person name="Simakov O."/>
            <person name="Marletaz F."/>
            <person name="Cho S.J."/>
            <person name="Edsinger-Gonzales E."/>
            <person name="Havlak P."/>
            <person name="Hellsten U."/>
            <person name="Kuo D.H."/>
            <person name="Larsson T."/>
            <person name="Lv J."/>
            <person name="Arendt D."/>
            <person name="Savage R."/>
            <person name="Osoegawa K."/>
            <person name="de Jong P."/>
            <person name="Grimwood J."/>
            <person name="Chapman J.A."/>
            <person name="Shapiro H."/>
            <person name="Aerts A."/>
            <person name="Otillar R.P."/>
            <person name="Terry A.Y."/>
            <person name="Boore J.L."/>
            <person name="Grigoriev I.V."/>
            <person name="Lindberg D.R."/>
            <person name="Seaver E.C."/>
            <person name="Weisblat D.A."/>
            <person name="Putnam N.H."/>
            <person name="Rokhsar D.S."/>
        </authorList>
    </citation>
    <scope>NUCLEOTIDE SEQUENCE</scope>
    <source>
        <strain evidence="3 5">I ESC-2004</strain>
    </source>
</reference>
<name>R7TD32_CAPTE</name>
<reference evidence="4" key="3">
    <citation type="submission" date="2015-06" db="UniProtKB">
        <authorList>
            <consortium name="EnsemblMetazoa"/>
        </authorList>
    </citation>
    <scope>IDENTIFICATION</scope>
</reference>
<dbReference type="Pfam" id="PF19031">
    <property type="entry name" value="Intu_longin_1"/>
    <property type="match status" value="1"/>
</dbReference>
<evidence type="ECO:0000313" key="4">
    <source>
        <dbReference type="EnsemblMetazoa" id="CapteP219024"/>
    </source>
</evidence>
<dbReference type="FunCoup" id="R7TD32">
    <property type="interactions" value="6"/>
</dbReference>
<dbReference type="InterPro" id="IPR026091">
    <property type="entry name" value="HPS4"/>
</dbReference>
<feature type="region of interest" description="Disordered" evidence="1">
    <location>
        <begin position="359"/>
        <end position="381"/>
    </location>
</feature>
<gene>
    <name evidence="3" type="ORF">CAPTEDRAFT_219024</name>
</gene>
<protein>
    <recommendedName>
        <fullName evidence="2">CCZ1/INTU/HSP4 first Longin domain-containing protein</fullName>
    </recommendedName>
</protein>
<dbReference type="OMA" id="MITPEPP"/>